<sequence>MVKKKSKGRENTDLDPRFHWVAVTAIIVKDGKFLIAKRADWEKAFPNMWTVPGGKMRFGQYPMGRTQKGHPQQYDVVDWVLRNEVKEETSVEIEKPQYLCDLVFVGPTGIPVLTLSYWAKWKKGKVKLADESLVDYAWVSLAEAKKYDLIDGIYDELVMVAKILRKK</sequence>
<name>A0A0G1U7B8_9BACT</name>
<dbReference type="EMBL" id="LCPC01000003">
    <property type="protein sequence ID" value="KKU90002.1"/>
    <property type="molecule type" value="Genomic_DNA"/>
</dbReference>
<protein>
    <recommendedName>
        <fullName evidence="1">Nudix hydrolase domain-containing protein</fullName>
    </recommendedName>
</protein>
<dbReference type="InterPro" id="IPR000086">
    <property type="entry name" value="NUDIX_hydrolase_dom"/>
</dbReference>
<comment type="caution">
    <text evidence="2">The sequence shown here is derived from an EMBL/GenBank/DDBJ whole genome shotgun (WGS) entry which is preliminary data.</text>
</comment>
<dbReference type="AlphaFoldDB" id="A0A0G1U7B8"/>
<evidence type="ECO:0000313" key="3">
    <source>
        <dbReference type="Proteomes" id="UP000034403"/>
    </source>
</evidence>
<accession>A0A0G1U7B8</accession>
<reference evidence="2 3" key="1">
    <citation type="journal article" date="2015" name="Nature">
        <title>rRNA introns, odd ribosomes, and small enigmatic genomes across a large radiation of phyla.</title>
        <authorList>
            <person name="Brown C.T."/>
            <person name="Hug L.A."/>
            <person name="Thomas B.C."/>
            <person name="Sharon I."/>
            <person name="Castelle C.J."/>
            <person name="Singh A."/>
            <person name="Wilkins M.J."/>
            <person name="Williams K.H."/>
            <person name="Banfield J.F."/>
        </authorList>
    </citation>
    <scope>NUCLEOTIDE SEQUENCE [LARGE SCALE GENOMIC DNA]</scope>
</reference>
<organism evidence="2 3">
    <name type="scientific">Candidatus Yanofskybacteria bacterium GW2011_GWA1_48_10</name>
    <dbReference type="NCBI Taxonomy" id="1619022"/>
    <lineage>
        <taxon>Bacteria</taxon>
        <taxon>Candidatus Yanofskyibacteriota</taxon>
    </lineage>
</organism>
<evidence type="ECO:0000313" key="2">
    <source>
        <dbReference type="EMBL" id="KKU90002.1"/>
    </source>
</evidence>
<dbReference type="Pfam" id="PF00293">
    <property type="entry name" value="NUDIX"/>
    <property type="match status" value="1"/>
</dbReference>
<dbReference type="PROSITE" id="PS51462">
    <property type="entry name" value="NUDIX"/>
    <property type="match status" value="1"/>
</dbReference>
<feature type="domain" description="Nudix hydrolase" evidence="1">
    <location>
        <begin position="16"/>
        <end position="162"/>
    </location>
</feature>
<dbReference type="InterPro" id="IPR015797">
    <property type="entry name" value="NUDIX_hydrolase-like_dom_sf"/>
</dbReference>
<dbReference type="Gene3D" id="3.90.79.10">
    <property type="entry name" value="Nucleoside Triphosphate Pyrophosphohydrolase"/>
    <property type="match status" value="1"/>
</dbReference>
<gene>
    <name evidence="2" type="ORF">UY20_C0003G0041</name>
</gene>
<evidence type="ECO:0000259" key="1">
    <source>
        <dbReference type="PROSITE" id="PS51462"/>
    </source>
</evidence>
<dbReference type="Proteomes" id="UP000034403">
    <property type="component" value="Unassembled WGS sequence"/>
</dbReference>
<proteinExistence type="predicted"/>
<dbReference type="SUPFAM" id="SSF55811">
    <property type="entry name" value="Nudix"/>
    <property type="match status" value="1"/>
</dbReference>